<protein>
    <submittedName>
        <fullName evidence="1">Uncharacterized protein</fullName>
    </submittedName>
</protein>
<evidence type="ECO:0000313" key="1">
    <source>
        <dbReference type="EMBL" id="GIY92783.1"/>
    </source>
</evidence>
<comment type="caution">
    <text evidence="1">The sequence shown here is derived from an EMBL/GenBank/DDBJ whole genome shotgun (WGS) entry which is preliminary data.</text>
</comment>
<dbReference type="AlphaFoldDB" id="A0AAV4XE82"/>
<evidence type="ECO:0000313" key="2">
    <source>
        <dbReference type="Proteomes" id="UP001054945"/>
    </source>
</evidence>
<gene>
    <name evidence="1" type="ORF">CEXT_189201</name>
</gene>
<sequence>MIETTSMGTRNFCQKYPEMYGLKLQIKIDFSEASFLALSCNRQNYENSSRQSDYVHCEGSDDCVILSQSSTSQFVFKPLTEE</sequence>
<keyword evidence="2" id="KW-1185">Reference proteome</keyword>
<dbReference type="Proteomes" id="UP001054945">
    <property type="component" value="Unassembled WGS sequence"/>
</dbReference>
<dbReference type="EMBL" id="BPLR01000197">
    <property type="protein sequence ID" value="GIY92783.1"/>
    <property type="molecule type" value="Genomic_DNA"/>
</dbReference>
<proteinExistence type="predicted"/>
<organism evidence="1 2">
    <name type="scientific">Caerostris extrusa</name>
    <name type="common">Bark spider</name>
    <name type="synonym">Caerostris bankana</name>
    <dbReference type="NCBI Taxonomy" id="172846"/>
    <lineage>
        <taxon>Eukaryota</taxon>
        <taxon>Metazoa</taxon>
        <taxon>Ecdysozoa</taxon>
        <taxon>Arthropoda</taxon>
        <taxon>Chelicerata</taxon>
        <taxon>Arachnida</taxon>
        <taxon>Araneae</taxon>
        <taxon>Araneomorphae</taxon>
        <taxon>Entelegynae</taxon>
        <taxon>Araneoidea</taxon>
        <taxon>Araneidae</taxon>
        <taxon>Caerostris</taxon>
    </lineage>
</organism>
<name>A0AAV4XE82_CAEEX</name>
<reference evidence="1 2" key="1">
    <citation type="submission" date="2021-06" db="EMBL/GenBank/DDBJ databases">
        <title>Caerostris extrusa draft genome.</title>
        <authorList>
            <person name="Kono N."/>
            <person name="Arakawa K."/>
        </authorList>
    </citation>
    <scope>NUCLEOTIDE SEQUENCE [LARGE SCALE GENOMIC DNA]</scope>
</reference>
<accession>A0AAV4XE82</accession>